<dbReference type="SUPFAM" id="SSF52499">
    <property type="entry name" value="Isochorismatase-like hydrolases"/>
    <property type="match status" value="1"/>
</dbReference>
<dbReference type="EMBL" id="CAXAMM010001403">
    <property type="protein sequence ID" value="CAK8991846.1"/>
    <property type="molecule type" value="Genomic_DNA"/>
</dbReference>
<dbReference type="Gene3D" id="3.40.50.850">
    <property type="entry name" value="Isochorismatase-like"/>
    <property type="match status" value="1"/>
</dbReference>
<protein>
    <submittedName>
        <fullName evidence="5">Uncharacterized isochorismatase family protein PncA</fullName>
    </submittedName>
</protein>
<proteinExistence type="inferred from homology"/>
<dbReference type="PANTHER" id="PTHR43540:SF10">
    <property type="entry name" value="ISOCHORISMATASE"/>
    <property type="match status" value="1"/>
</dbReference>
<comment type="caution">
    <text evidence="5">The sequence shown here is derived from an EMBL/GenBank/DDBJ whole genome shotgun (WGS) entry which is preliminary data.</text>
</comment>
<keyword evidence="6" id="KW-1185">Reference proteome</keyword>
<accession>A0ABP0HNN8</accession>
<gene>
    <name evidence="5" type="ORF">SCF082_LOCUS2830</name>
</gene>
<feature type="signal peptide" evidence="3">
    <location>
        <begin position="1"/>
        <end position="16"/>
    </location>
</feature>
<feature type="domain" description="Isochorismatase-like" evidence="4">
    <location>
        <begin position="20"/>
        <end position="180"/>
    </location>
</feature>
<keyword evidence="2" id="KW-0378">Hydrolase</keyword>
<evidence type="ECO:0000313" key="5">
    <source>
        <dbReference type="EMBL" id="CAK8991846.1"/>
    </source>
</evidence>
<organism evidence="5 6">
    <name type="scientific">Durusdinium trenchii</name>
    <dbReference type="NCBI Taxonomy" id="1381693"/>
    <lineage>
        <taxon>Eukaryota</taxon>
        <taxon>Sar</taxon>
        <taxon>Alveolata</taxon>
        <taxon>Dinophyceae</taxon>
        <taxon>Suessiales</taxon>
        <taxon>Symbiodiniaceae</taxon>
        <taxon>Durusdinium</taxon>
    </lineage>
</organism>
<evidence type="ECO:0000256" key="1">
    <source>
        <dbReference type="ARBA" id="ARBA00006336"/>
    </source>
</evidence>
<evidence type="ECO:0000313" key="6">
    <source>
        <dbReference type="Proteomes" id="UP001642464"/>
    </source>
</evidence>
<evidence type="ECO:0000259" key="4">
    <source>
        <dbReference type="Pfam" id="PF00857"/>
    </source>
</evidence>
<reference evidence="5 6" key="1">
    <citation type="submission" date="2024-02" db="EMBL/GenBank/DDBJ databases">
        <authorList>
            <person name="Chen Y."/>
            <person name="Shah S."/>
            <person name="Dougan E. K."/>
            <person name="Thang M."/>
            <person name="Chan C."/>
        </authorList>
    </citation>
    <scope>NUCLEOTIDE SEQUENCE [LARGE SCALE GENOMIC DNA]</scope>
</reference>
<evidence type="ECO:0000256" key="2">
    <source>
        <dbReference type="ARBA" id="ARBA00022801"/>
    </source>
</evidence>
<dbReference type="Pfam" id="PF00857">
    <property type="entry name" value="Isochorismatase"/>
    <property type="match status" value="1"/>
</dbReference>
<dbReference type="CDD" id="cd00431">
    <property type="entry name" value="cysteine_hydrolases"/>
    <property type="match status" value="1"/>
</dbReference>
<dbReference type="InterPro" id="IPR050272">
    <property type="entry name" value="Isochorismatase-like_hydrls"/>
</dbReference>
<sequence>MRIALLILLIRAPCEAMRRALVVVDMTVEQVANISFQKDEMIQTIRHLALSGKFDTKIDSHLWFEKGGPPSSLAEMYPHVGRAGTPGAELIPELCDLGLDFVKKYQYSCFAGGAELEILLRERGIEEVVITGINTDYCVMATALDSFYSMFRTRVVGSGISSFNGRAGHLEGLKDIRRFLGDIVVGADEYLGSDPAARPSLCIYKYIYFLTSSLSVLPFLRPLMDSASALGFVPSSHQLSCKVTIRE</sequence>
<keyword evidence="3" id="KW-0732">Signal</keyword>
<feature type="chain" id="PRO_5045084804" evidence="3">
    <location>
        <begin position="17"/>
        <end position="247"/>
    </location>
</feature>
<comment type="similarity">
    <text evidence="1">Belongs to the isochorismatase family.</text>
</comment>
<name>A0ABP0HNN8_9DINO</name>
<evidence type="ECO:0000256" key="3">
    <source>
        <dbReference type="SAM" id="SignalP"/>
    </source>
</evidence>
<dbReference type="Proteomes" id="UP001642464">
    <property type="component" value="Unassembled WGS sequence"/>
</dbReference>
<dbReference type="InterPro" id="IPR036380">
    <property type="entry name" value="Isochorismatase-like_sf"/>
</dbReference>
<dbReference type="PANTHER" id="PTHR43540">
    <property type="entry name" value="PEROXYUREIDOACRYLATE/UREIDOACRYLATE AMIDOHYDROLASE-RELATED"/>
    <property type="match status" value="1"/>
</dbReference>
<dbReference type="InterPro" id="IPR000868">
    <property type="entry name" value="Isochorismatase-like_dom"/>
</dbReference>